<dbReference type="Proteomes" id="UP000054217">
    <property type="component" value="Unassembled WGS sequence"/>
</dbReference>
<reference evidence="2" key="2">
    <citation type="submission" date="2015-01" db="EMBL/GenBank/DDBJ databases">
        <title>Evolutionary Origins and Diversification of the Mycorrhizal Mutualists.</title>
        <authorList>
            <consortium name="DOE Joint Genome Institute"/>
            <consortium name="Mycorrhizal Genomics Consortium"/>
            <person name="Kohler A."/>
            <person name="Kuo A."/>
            <person name="Nagy L.G."/>
            <person name="Floudas D."/>
            <person name="Copeland A."/>
            <person name="Barry K.W."/>
            <person name="Cichocki N."/>
            <person name="Veneault-Fourrey C."/>
            <person name="LaButti K."/>
            <person name="Lindquist E.A."/>
            <person name="Lipzen A."/>
            <person name="Lundell T."/>
            <person name="Morin E."/>
            <person name="Murat C."/>
            <person name="Riley R."/>
            <person name="Ohm R."/>
            <person name="Sun H."/>
            <person name="Tunlid A."/>
            <person name="Henrissat B."/>
            <person name="Grigoriev I.V."/>
            <person name="Hibbett D.S."/>
            <person name="Martin F."/>
        </authorList>
    </citation>
    <scope>NUCLEOTIDE SEQUENCE [LARGE SCALE GENOMIC DNA]</scope>
    <source>
        <strain evidence="2">Marx 270</strain>
    </source>
</reference>
<name>A0A0C3JB07_PISTI</name>
<organism evidence="1 2">
    <name type="scientific">Pisolithus tinctorius Marx 270</name>
    <dbReference type="NCBI Taxonomy" id="870435"/>
    <lineage>
        <taxon>Eukaryota</taxon>
        <taxon>Fungi</taxon>
        <taxon>Dikarya</taxon>
        <taxon>Basidiomycota</taxon>
        <taxon>Agaricomycotina</taxon>
        <taxon>Agaricomycetes</taxon>
        <taxon>Agaricomycetidae</taxon>
        <taxon>Boletales</taxon>
        <taxon>Sclerodermatineae</taxon>
        <taxon>Pisolithaceae</taxon>
        <taxon>Pisolithus</taxon>
    </lineage>
</organism>
<dbReference type="AlphaFoldDB" id="A0A0C3JB07"/>
<keyword evidence="2" id="KW-1185">Reference proteome</keyword>
<evidence type="ECO:0000313" key="2">
    <source>
        <dbReference type="Proteomes" id="UP000054217"/>
    </source>
</evidence>
<reference evidence="1 2" key="1">
    <citation type="submission" date="2014-04" db="EMBL/GenBank/DDBJ databases">
        <authorList>
            <consortium name="DOE Joint Genome Institute"/>
            <person name="Kuo A."/>
            <person name="Kohler A."/>
            <person name="Costa M.D."/>
            <person name="Nagy L.G."/>
            <person name="Floudas D."/>
            <person name="Copeland A."/>
            <person name="Barry K.W."/>
            <person name="Cichocki N."/>
            <person name="Veneault-Fourrey C."/>
            <person name="LaButti K."/>
            <person name="Lindquist E.A."/>
            <person name="Lipzen A."/>
            <person name="Lundell T."/>
            <person name="Morin E."/>
            <person name="Murat C."/>
            <person name="Sun H."/>
            <person name="Tunlid A."/>
            <person name="Henrissat B."/>
            <person name="Grigoriev I.V."/>
            <person name="Hibbett D.S."/>
            <person name="Martin F."/>
            <person name="Nordberg H.P."/>
            <person name="Cantor M.N."/>
            <person name="Hua S.X."/>
        </authorList>
    </citation>
    <scope>NUCLEOTIDE SEQUENCE [LARGE SCALE GENOMIC DNA]</scope>
    <source>
        <strain evidence="1 2">Marx 270</strain>
    </source>
</reference>
<sequence>MLSDSPASHWKKTETPILSSIHTQQIFLKRSALQSTALLSIVPSVITLCNVTNCLFSLCSSDSDTLYGGRLIGTFRRRGGRW</sequence>
<evidence type="ECO:0000313" key="1">
    <source>
        <dbReference type="EMBL" id="KIO06258.1"/>
    </source>
</evidence>
<dbReference type="InParanoid" id="A0A0C3JB07"/>
<dbReference type="EMBL" id="KN831963">
    <property type="protein sequence ID" value="KIO06258.1"/>
    <property type="molecule type" value="Genomic_DNA"/>
</dbReference>
<gene>
    <name evidence="1" type="ORF">M404DRAFT_477375</name>
</gene>
<protein>
    <submittedName>
        <fullName evidence="1">Uncharacterized protein</fullName>
    </submittedName>
</protein>
<dbReference type="HOGENOM" id="CLU_2559204_0_0_1"/>
<accession>A0A0C3JB07</accession>
<proteinExistence type="predicted"/>